<reference evidence="2" key="1">
    <citation type="submission" date="2012-02" db="EMBL/GenBank/DDBJ databases">
        <title>Complete genome sequence of Rickettsia australis strain Cutlack.</title>
        <authorList>
            <person name="Johnson S.L."/>
            <person name="Munk A.C."/>
            <person name="Han S."/>
            <person name="Bruce D.C."/>
            <person name="Dasch G.A."/>
        </authorList>
    </citation>
    <scope>NUCLEOTIDE SEQUENCE [LARGE SCALE GENOMIC DNA]</scope>
    <source>
        <strain evidence="2">Cutlack</strain>
    </source>
</reference>
<evidence type="ECO:0000313" key="2">
    <source>
        <dbReference type="Proteomes" id="UP000007589"/>
    </source>
</evidence>
<name>H8K918_RICAC</name>
<proteinExistence type="predicted"/>
<organism evidence="1 2">
    <name type="scientific">Rickettsia australis (strain Cutlack)</name>
    <dbReference type="NCBI Taxonomy" id="1105110"/>
    <lineage>
        <taxon>Bacteria</taxon>
        <taxon>Pseudomonadati</taxon>
        <taxon>Pseudomonadota</taxon>
        <taxon>Alphaproteobacteria</taxon>
        <taxon>Rickettsiales</taxon>
        <taxon>Rickettsiaceae</taxon>
        <taxon>Rickettsieae</taxon>
        <taxon>Rickettsia</taxon>
        <taxon>spotted fever group</taxon>
    </lineage>
</organism>
<dbReference type="EMBL" id="CP003338">
    <property type="protein sequence ID" value="AFC70538.1"/>
    <property type="molecule type" value="Genomic_DNA"/>
</dbReference>
<evidence type="ECO:0000313" key="1">
    <source>
        <dbReference type="EMBL" id="AFC70538.1"/>
    </source>
</evidence>
<accession>H8K918</accession>
<protein>
    <submittedName>
        <fullName evidence="1">Uncharacterized protein</fullName>
    </submittedName>
</protein>
<dbReference type="HOGENOM" id="CLU_3157232_0_0_5"/>
<sequence length="48" mass="5711">MILIISFKIYAKEHTGLTYTRYGKDKHIIHVLTIDPKNFELKLVKEHN</sequence>
<dbReference type="Proteomes" id="UP000007589">
    <property type="component" value="Chromosome"/>
</dbReference>
<keyword evidence="2" id="KW-1185">Reference proteome</keyword>
<gene>
    <name evidence="1" type="ordered locus">MC5_00605</name>
</gene>
<dbReference type="KEGG" id="rau:MC5_00605"/>
<dbReference type="AlphaFoldDB" id="H8K918"/>